<gene>
    <name evidence="2" type="ORF">ABXS70_27990</name>
</gene>
<dbReference type="Gene3D" id="3.40.190.10">
    <property type="entry name" value="Periplasmic binding protein-like II"/>
    <property type="match status" value="1"/>
</dbReference>
<dbReference type="AlphaFoldDB" id="A0AAU8NAI4"/>
<proteinExistence type="predicted"/>
<dbReference type="PANTHER" id="PTHR43649">
    <property type="entry name" value="ARABINOSE-BINDING PROTEIN-RELATED"/>
    <property type="match status" value="1"/>
</dbReference>
<protein>
    <submittedName>
        <fullName evidence="2">Extracellular solute-binding protein</fullName>
    </submittedName>
</protein>
<sequence>MIRRKRTCWTAMIMACVLLISGCSVWPGQDDAASSKKVALTLWYWNRSIDDKLIARAKEKFPNIELTAQKIGGDFKAKLKTTLAARSGEPDIVALNDWIMELFPSEDRFYNLYDLGAGEVEDQYLPWKWKQGVTPNGQMIGFPMDTGPTALFYRADLFKEAGLPSEPEEVARQIDNWDAYAAAGEKIKEKFDGKVFLTDNIGSVYSQVLSQASERYFRPDGSFIGMDSPAVRTSWDTAVAFKQKGLLANADGWTPAWNAAMNNGEIASFVGAVWMKQVLQEAAPDTSGQWRVTRAPGGDGNNGGSFLSILKSSKHPKEAFELIRWLQSPENQLEQYQTLNLFPSAPGVFDKPALKEKETFFGGQATGTVFAESAQHVPDAFFGERYPSVHNIITRRLNDIAKQNADPQQVWSDTVHRVEREAASVKA</sequence>
<evidence type="ECO:0000313" key="2">
    <source>
        <dbReference type="EMBL" id="XCP94890.1"/>
    </source>
</evidence>
<feature type="chain" id="PRO_5043325137" evidence="1">
    <location>
        <begin position="33"/>
        <end position="427"/>
    </location>
</feature>
<dbReference type="SUPFAM" id="SSF53850">
    <property type="entry name" value="Periplasmic binding protein-like II"/>
    <property type="match status" value="1"/>
</dbReference>
<dbReference type="RefSeq" id="WP_366292611.1">
    <property type="nucleotide sequence ID" value="NZ_CP159992.1"/>
</dbReference>
<accession>A0AAU8NAI4</accession>
<dbReference type="PANTHER" id="PTHR43649:SF32">
    <property type="entry name" value="SUGAR BINDING SECRETED PROTEIN"/>
    <property type="match status" value="1"/>
</dbReference>
<dbReference type="InterPro" id="IPR006059">
    <property type="entry name" value="SBP"/>
</dbReference>
<reference evidence="2" key="1">
    <citation type="submission" date="2024-05" db="EMBL/GenBank/DDBJ databases">
        <title>Draft genome assemblies of 36 bacteria isolated from hibernating arctic ground squirrels.</title>
        <authorList>
            <person name="McKee H."/>
            <person name="Mullen L."/>
            <person name="Drown D.M."/>
            <person name="Duddleston K.N."/>
        </authorList>
    </citation>
    <scope>NUCLEOTIDE SEQUENCE</scope>
    <source>
        <strain evidence="2">AN1007</strain>
    </source>
</reference>
<feature type="signal peptide" evidence="1">
    <location>
        <begin position="1"/>
        <end position="32"/>
    </location>
</feature>
<name>A0AAU8NAI4_9BACL</name>
<organism evidence="2">
    <name type="scientific">Paenibacillus sp. AN1007</name>
    <dbReference type="NCBI Taxonomy" id="3151385"/>
    <lineage>
        <taxon>Bacteria</taxon>
        <taxon>Bacillati</taxon>
        <taxon>Bacillota</taxon>
        <taxon>Bacilli</taxon>
        <taxon>Bacillales</taxon>
        <taxon>Paenibacillaceae</taxon>
        <taxon>Paenibacillus</taxon>
    </lineage>
</organism>
<dbReference type="PROSITE" id="PS51257">
    <property type="entry name" value="PROKAR_LIPOPROTEIN"/>
    <property type="match status" value="1"/>
</dbReference>
<dbReference type="Pfam" id="PF01547">
    <property type="entry name" value="SBP_bac_1"/>
    <property type="match status" value="1"/>
</dbReference>
<dbReference type="InterPro" id="IPR050490">
    <property type="entry name" value="Bact_solute-bd_prot1"/>
</dbReference>
<keyword evidence="1" id="KW-0732">Signal</keyword>
<evidence type="ECO:0000256" key="1">
    <source>
        <dbReference type="SAM" id="SignalP"/>
    </source>
</evidence>
<dbReference type="EMBL" id="CP159992">
    <property type="protein sequence ID" value="XCP94890.1"/>
    <property type="molecule type" value="Genomic_DNA"/>
</dbReference>